<evidence type="ECO:0000313" key="6">
    <source>
        <dbReference type="EMBL" id="MYZ51994.1"/>
    </source>
</evidence>
<keyword evidence="2" id="KW-0408">Iron</keyword>
<evidence type="ECO:0000256" key="2">
    <source>
        <dbReference type="ARBA" id="ARBA00023004"/>
    </source>
</evidence>
<dbReference type="InterPro" id="IPR034660">
    <property type="entry name" value="DinB/YfiT-like"/>
</dbReference>
<feature type="domain" description="DinB-like" evidence="5">
    <location>
        <begin position="30"/>
        <end position="163"/>
    </location>
</feature>
<dbReference type="PANTHER" id="PTHR23150">
    <property type="entry name" value="SULFATASE MODIFYING FACTOR 1, 2"/>
    <property type="match status" value="1"/>
</dbReference>
<dbReference type="NCBIfam" id="TIGR04373">
    <property type="entry name" value="egtB_X_signatur"/>
    <property type="match status" value="1"/>
</dbReference>
<sequence length="387" mass="44368">MPATDISPDRTAAEAARRGGPQLLAQCLRSSRQDTLSTFAALEAVLPGLQVPLHPELNPPLWELGHIGWFQQHWISRNPQRHRGWDADPGAAQADANDRLYDSSAVPHDSRWQLKLPDADTLRAQLAGQLEQTLACLQALDDSDPRALYFHRLALQHEDMHHEAALYMAQQLGLPLENARWQAPVLPTPGPALEIPASLLQLGASMEDGFRFDNELGHIVQQMEPFQIDAQVLRWAEYLPFVETGAGPMPRYLRREGRHWEQWRHGRWQALDLHQPACHLSWHEAQSWCRWAGRRLPTEAEWVWALRSSPERLRWGDVWEWTASAFAPWPGFQPHPYRDYSQPWFDGRPVLRGASFMTQARVRHPDYRNFFPATRNDIAAGFRSCAL</sequence>
<evidence type="ECO:0000313" key="7">
    <source>
        <dbReference type="Proteomes" id="UP000481947"/>
    </source>
</evidence>
<dbReference type="SUPFAM" id="SSF56436">
    <property type="entry name" value="C-type lectin-like"/>
    <property type="match status" value="1"/>
</dbReference>
<evidence type="ECO:0000256" key="1">
    <source>
        <dbReference type="ARBA" id="ARBA00023002"/>
    </source>
</evidence>
<protein>
    <submittedName>
        <fullName evidence="6">SUMF1/EgtB/PvdO family nonheme iron enzyme</fullName>
    </submittedName>
</protein>
<dbReference type="SUPFAM" id="SSF109854">
    <property type="entry name" value="DinB/YfiT-like putative metalloenzymes"/>
    <property type="match status" value="1"/>
</dbReference>
<dbReference type="Pfam" id="PF12867">
    <property type="entry name" value="DinB_2"/>
    <property type="match status" value="1"/>
</dbReference>
<dbReference type="AlphaFoldDB" id="A0A7C9IXM8"/>
<gene>
    <name evidence="6" type="ORF">F5985_07570</name>
</gene>
<comment type="pathway">
    <text evidence="3">Amino-acid biosynthesis; ergothioneine biosynthesis.</text>
</comment>
<reference evidence="6 7" key="1">
    <citation type="submission" date="2019-09" db="EMBL/GenBank/DDBJ databases">
        <title>Identification of Malikia spinosa a prominent benzene-, toluene-, and ethylbenzene-degrading bacterium: enrichment, isolation and whole genome sequencing.</title>
        <authorList>
            <person name="Tancsics A."/>
            <person name="Revesz F."/>
            <person name="Kriszt B."/>
        </authorList>
    </citation>
    <scope>NUCLEOTIDE SEQUENCE [LARGE SCALE GENOMIC DNA]</scope>
    <source>
        <strain evidence="6 7">AB6</strain>
    </source>
</reference>
<proteinExistence type="predicted"/>
<dbReference type="InterPro" id="IPR024775">
    <property type="entry name" value="DinB-like"/>
</dbReference>
<dbReference type="InterPro" id="IPR042095">
    <property type="entry name" value="SUMF_sf"/>
</dbReference>
<evidence type="ECO:0000256" key="3">
    <source>
        <dbReference type="ARBA" id="ARBA00037882"/>
    </source>
</evidence>
<dbReference type="RefSeq" id="WP_161124929.1">
    <property type="nucleotide sequence ID" value="NZ_VYSB01000006.1"/>
</dbReference>
<evidence type="ECO:0000259" key="5">
    <source>
        <dbReference type="Pfam" id="PF12867"/>
    </source>
</evidence>
<comment type="caution">
    <text evidence="6">The sequence shown here is derived from an EMBL/GenBank/DDBJ whole genome shotgun (WGS) entry which is preliminary data.</text>
</comment>
<name>A0A7C9IXM8_9BURK</name>
<feature type="domain" description="Sulfatase-modifying factor enzyme-like" evidence="4">
    <location>
        <begin position="195"/>
        <end position="316"/>
    </location>
</feature>
<keyword evidence="1" id="KW-0560">Oxidoreductase</keyword>
<dbReference type="InterPro" id="IPR030809">
    <property type="entry name" value="EgtB_signatur"/>
</dbReference>
<dbReference type="NCBIfam" id="NF041186">
    <property type="entry name" value="SenA"/>
    <property type="match status" value="1"/>
</dbReference>
<dbReference type="InterPro" id="IPR051043">
    <property type="entry name" value="Sulfatase_Mod_Factor_Kinase"/>
</dbReference>
<evidence type="ECO:0000259" key="4">
    <source>
        <dbReference type="Pfam" id="PF03781"/>
    </source>
</evidence>
<accession>A0A7C9IXM8</accession>
<dbReference type="EMBL" id="VYSB01000006">
    <property type="protein sequence ID" value="MYZ51994.1"/>
    <property type="molecule type" value="Genomic_DNA"/>
</dbReference>
<dbReference type="InterPro" id="IPR016187">
    <property type="entry name" value="CTDL_fold"/>
</dbReference>
<dbReference type="Gene3D" id="3.90.1580.10">
    <property type="entry name" value="paralog of FGE (formylglycine-generating enzyme)"/>
    <property type="match status" value="2"/>
</dbReference>
<dbReference type="Proteomes" id="UP000481947">
    <property type="component" value="Unassembled WGS sequence"/>
</dbReference>
<dbReference type="InterPro" id="IPR005532">
    <property type="entry name" value="SUMF_dom"/>
</dbReference>
<dbReference type="Pfam" id="PF03781">
    <property type="entry name" value="FGE-sulfatase"/>
    <property type="match status" value="1"/>
</dbReference>
<organism evidence="6 7">
    <name type="scientific">Malikia spinosa</name>
    <dbReference type="NCBI Taxonomy" id="86180"/>
    <lineage>
        <taxon>Bacteria</taxon>
        <taxon>Pseudomonadati</taxon>
        <taxon>Pseudomonadota</taxon>
        <taxon>Betaproteobacteria</taxon>
        <taxon>Burkholderiales</taxon>
        <taxon>Comamonadaceae</taxon>
        <taxon>Malikia</taxon>
    </lineage>
</organism>
<dbReference type="Gene3D" id="1.20.120.450">
    <property type="entry name" value="dinb family like domain"/>
    <property type="match status" value="1"/>
</dbReference>